<comment type="caution">
    <text evidence="2">The sequence shown here is derived from an EMBL/GenBank/DDBJ whole genome shotgun (WGS) entry which is preliminary data.</text>
</comment>
<evidence type="ECO:0000256" key="1">
    <source>
        <dbReference type="SAM" id="MobiDB-lite"/>
    </source>
</evidence>
<dbReference type="PANTHER" id="PTHR38932">
    <property type="entry name" value="BNAC03G64660D PROTEIN"/>
    <property type="match status" value="1"/>
</dbReference>
<organism evidence="2 3">
    <name type="scientific">Perilla frutescens var. hirtella</name>
    <name type="common">Perilla citriodora</name>
    <name type="synonym">Perilla setoyensis</name>
    <dbReference type="NCBI Taxonomy" id="608512"/>
    <lineage>
        <taxon>Eukaryota</taxon>
        <taxon>Viridiplantae</taxon>
        <taxon>Streptophyta</taxon>
        <taxon>Embryophyta</taxon>
        <taxon>Tracheophyta</taxon>
        <taxon>Spermatophyta</taxon>
        <taxon>Magnoliopsida</taxon>
        <taxon>eudicotyledons</taxon>
        <taxon>Gunneridae</taxon>
        <taxon>Pentapetalae</taxon>
        <taxon>asterids</taxon>
        <taxon>lamiids</taxon>
        <taxon>Lamiales</taxon>
        <taxon>Lamiaceae</taxon>
        <taxon>Nepetoideae</taxon>
        <taxon>Elsholtzieae</taxon>
        <taxon>Perilla</taxon>
    </lineage>
</organism>
<accession>A0AAD4ITB2</accession>
<feature type="compositionally biased region" description="Polar residues" evidence="1">
    <location>
        <begin position="120"/>
        <end position="129"/>
    </location>
</feature>
<name>A0AAD4ITB2_PERFH</name>
<proteinExistence type="predicted"/>
<feature type="compositionally biased region" description="Basic and acidic residues" evidence="1">
    <location>
        <begin position="78"/>
        <end position="96"/>
    </location>
</feature>
<reference evidence="2 3" key="1">
    <citation type="journal article" date="2021" name="Nat. Commun.">
        <title>Incipient diploidization of the medicinal plant Perilla within 10,000 years.</title>
        <authorList>
            <person name="Zhang Y."/>
            <person name="Shen Q."/>
            <person name="Leng L."/>
            <person name="Zhang D."/>
            <person name="Chen S."/>
            <person name="Shi Y."/>
            <person name="Ning Z."/>
            <person name="Chen S."/>
        </authorList>
    </citation>
    <scope>NUCLEOTIDE SEQUENCE [LARGE SCALE GENOMIC DNA]</scope>
    <source>
        <strain evidence="3">cv. PC099</strain>
    </source>
</reference>
<dbReference type="Proteomes" id="UP001190926">
    <property type="component" value="Unassembled WGS sequence"/>
</dbReference>
<sequence>MTQSGKKHLQESMYPKVKVRVQREDADQYAYEKTSLQSLKAFEWLSLNDSSSSDDSPRAVVRVPRSYVPLSPPPSFYRSKDEINKNNAAVKEDQKSVRATSAPRPRAVLSSPDNDGIIGSITQARTQPSPGLKTRDSSQNRHTRCKIFPKSTAAEALAPTKAQDKELSGMKHDVRAKGRVTAVTDSRIRAAAHRRKVAPSSVQR</sequence>
<keyword evidence="3" id="KW-1185">Reference proteome</keyword>
<protein>
    <submittedName>
        <fullName evidence="2">Uncharacterized protein</fullName>
    </submittedName>
</protein>
<dbReference type="AlphaFoldDB" id="A0AAD4ITB2"/>
<dbReference type="EMBL" id="SDAM02002926">
    <property type="protein sequence ID" value="KAH6820951.1"/>
    <property type="molecule type" value="Genomic_DNA"/>
</dbReference>
<dbReference type="PANTHER" id="PTHR38932:SF1">
    <property type="entry name" value="DUF4005 DOMAIN-CONTAINING PROTEIN"/>
    <property type="match status" value="1"/>
</dbReference>
<gene>
    <name evidence="2" type="ORF">C2S53_015253</name>
</gene>
<evidence type="ECO:0000313" key="2">
    <source>
        <dbReference type="EMBL" id="KAH6820951.1"/>
    </source>
</evidence>
<evidence type="ECO:0000313" key="3">
    <source>
        <dbReference type="Proteomes" id="UP001190926"/>
    </source>
</evidence>
<feature type="region of interest" description="Disordered" evidence="1">
    <location>
        <begin position="66"/>
        <end position="142"/>
    </location>
</feature>